<keyword evidence="3" id="KW-0143">Chaperone</keyword>
<dbReference type="Gene3D" id="3.90.640.10">
    <property type="entry name" value="Actin, Chain A, domain 4"/>
    <property type="match status" value="1"/>
</dbReference>
<evidence type="ECO:0000313" key="5">
    <source>
        <dbReference type="EMBL" id="ORV42961.1"/>
    </source>
</evidence>
<dbReference type="Gene3D" id="3.30.420.40">
    <property type="match status" value="2"/>
</dbReference>
<dbReference type="InterPro" id="IPR043129">
    <property type="entry name" value="ATPase_NBD"/>
</dbReference>
<evidence type="ECO:0000313" key="6">
    <source>
        <dbReference type="Proteomes" id="UP000193564"/>
    </source>
</evidence>
<dbReference type="EMBL" id="LQOS01000020">
    <property type="protein sequence ID" value="ORV42961.1"/>
    <property type="molecule type" value="Genomic_DNA"/>
</dbReference>
<dbReference type="GO" id="GO:0005524">
    <property type="term" value="F:ATP binding"/>
    <property type="evidence" value="ECO:0007669"/>
    <property type="project" value="UniProtKB-KW"/>
</dbReference>
<protein>
    <submittedName>
        <fullName evidence="5">Molecular chaperone</fullName>
    </submittedName>
</protein>
<dbReference type="InterPro" id="IPR013126">
    <property type="entry name" value="Hsp_70_fam"/>
</dbReference>
<sequence length="627" mass="62739">MRNSVGVSLGAANLVAVAEGRPIIRPAALTLGGARITGFVDRVGDPVPLVAPDGSAHYGGQLAAAAIEALTHAAHPYRRPDAAAVAVPAHWSPTAVAALRAVVPQLTVVSDAVAALTALQANPGLPARGVVVLCDFGATGTSITLADAGDGFRVIGETVRYEDFSGDLIDQVVLRHVLADLEADPSGTSAVASLAVLRDESRAAKERLSVHTATALTGPNSSHTSVRLTRPELESLLAGPLAGLVDTLVDVLQRNRVAPAQLAAVATVGGGARIPLVTQGISEALRMPVVTGPYAQVAAAAGADLIASRGGELDAVTTITPVSASSVSDAPATEAAVPLAWSAETVDSDAATQYALPVYDAAMARPGIRFDQVPVGDCAGGSPWYRKRGAMFAGAACLAALAATGLILASHTGDADAVQAGSSAITAPVATQPMEQPDPAPEAAPAPVVSERAVAGAPAPAPRAVQAPAQQRPNTPAERRVASKQVAPGRVAPAPAPAAAPAPAFAPAPAAAPAAAPSMGLPRIPVPAFTLPRPTPPPASTPAPTQPSPTQPSPTQPSPTQPSPPPSRPAPSPMPEPESEPQATPPRVQDPAPTQQPPPAPEPAAEAQPASSAEPQPECMPEAGTVC</sequence>
<evidence type="ECO:0000256" key="4">
    <source>
        <dbReference type="SAM" id="MobiDB-lite"/>
    </source>
</evidence>
<comment type="caution">
    <text evidence="5">The sequence shown here is derived from an EMBL/GenBank/DDBJ whole genome shotgun (WGS) entry which is preliminary data.</text>
</comment>
<gene>
    <name evidence="5" type="ORF">AWC01_07185</name>
</gene>
<accession>A0A1X1TEK2</accession>
<dbReference type="Proteomes" id="UP000193564">
    <property type="component" value="Unassembled WGS sequence"/>
</dbReference>
<feature type="region of interest" description="Disordered" evidence="4">
    <location>
        <begin position="432"/>
        <end position="627"/>
    </location>
</feature>
<dbReference type="STRING" id="126673.AWC01_07185"/>
<dbReference type="PANTHER" id="PTHR42749:SF1">
    <property type="entry name" value="CELL SHAPE-DETERMINING PROTEIN MREB"/>
    <property type="match status" value="1"/>
</dbReference>
<evidence type="ECO:0000256" key="1">
    <source>
        <dbReference type="ARBA" id="ARBA00022741"/>
    </source>
</evidence>
<keyword evidence="2" id="KW-0067">ATP-binding</keyword>
<feature type="compositionally biased region" description="Pro residues" evidence="4">
    <location>
        <begin position="533"/>
        <end position="576"/>
    </location>
</feature>
<feature type="compositionally biased region" description="Pro residues" evidence="4">
    <location>
        <begin position="494"/>
        <end position="506"/>
    </location>
</feature>
<proteinExistence type="predicted"/>
<organism evidence="5 6">
    <name type="scientific">Mycolicibacterium doricum</name>
    <dbReference type="NCBI Taxonomy" id="126673"/>
    <lineage>
        <taxon>Bacteria</taxon>
        <taxon>Bacillati</taxon>
        <taxon>Actinomycetota</taxon>
        <taxon>Actinomycetes</taxon>
        <taxon>Mycobacteriales</taxon>
        <taxon>Mycobacteriaceae</taxon>
        <taxon>Mycolicibacterium</taxon>
    </lineage>
</organism>
<dbReference type="OrthoDB" id="5173286at2"/>
<keyword evidence="1" id="KW-0547">Nucleotide-binding</keyword>
<dbReference type="Pfam" id="PF00012">
    <property type="entry name" value="HSP70"/>
    <property type="match status" value="1"/>
</dbReference>
<dbReference type="SUPFAM" id="SSF53067">
    <property type="entry name" value="Actin-like ATPase domain"/>
    <property type="match status" value="1"/>
</dbReference>
<dbReference type="AlphaFoldDB" id="A0A1X1TEK2"/>
<dbReference type="GO" id="GO:0140662">
    <property type="term" value="F:ATP-dependent protein folding chaperone"/>
    <property type="evidence" value="ECO:0007669"/>
    <property type="project" value="InterPro"/>
</dbReference>
<evidence type="ECO:0000256" key="3">
    <source>
        <dbReference type="ARBA" id="ARBA00023186"/>
    </source>
</evidence>
<feature type="compositionally biased region" description="Low complexity" evidence="4">
    <location>
        <begin position="445"/>
        <end position="473"/>
    </location>
</feature>
<feature type="compositionally biased region" description="Low complexity" evidence="4">
    <location>
        <begin position="603"/>
        <end position="617"/>
    </location>
</feature>
<keyword evidence="6" id="KW-1185">Reference proteome</keyword>
<name>A0A1X1TEK2_9MYCO</name>
<feature type="compositionally biased region" description="Low complexity" evidence="4">
    <location>
        <begin position="507"/>
        <end position="517"/>
    </location>
</feature>
<dbReference type="PANTHER" id="PTHR42749">
    <property type="entry name" value="CELL SHAPE-DETERMINING PROTEIN MREB"/>
    <property type="match status" value="1"/>
</dbReference>
<reference evidence="5 6" key="1">
    <citation type="submission" date="2016-01" db="EMBL/GenBank/DDBJ databases">
        <title>The new phylogeny of the genus Mycobacterium.</title>
        <authorList>
            <person name="Tarcisio F."/>
            <person name="Conor M."/>
            <person name="Antonella G."/>
            <person name="Elisabetta G."/>
            <person name="Giulia F.S."/>
            <person name="Sara T."/>
            <person name="Anna F."/>
            <person name="Clotilde B."/>
            <person name="Roberto B."/>
            <person name="Veronica D.S."/>
            <person name="Fabio R."/>
            <person name="Monica P."/>
            <person name="Olivier J."/>
            <person name="Enrico T."/>
            <person name="Nicola S."/>
        </authorList>
    </citation>
    <scope>NUCLEOTIDE SEQUENCE [LARGE SCALE GENOMIC DNA]</scope>
    <source>
        <strain evidence="5 6">DSM 44339</strain>
    </source>
</reference>
<evidence type="ECO:0000256" key="2">
    <source>
        <dbReference type="ARBA" id="ARBA00022840"/>
    </source>
</evidence>
<dbReference type="RefSeq" id="WP_085189451.1">
    <property type="nucleotide sequence ID" value="NZ_LQOS01000020.1"/>
</dbReference>